<organism evidence="1 2">
    <name type="scientific">Racocetra persica</name>
    <dbReference type="NCBI Taxonomy" id="160502"/>
    <lineage>
        <taxon>Eukaryota</taxon>
        <taxon>Fungi</taxon>
        <taxon>Fungi incertae sedis</taxon>
        <taxon>Mucoromycota</taxon>
        <taxon>Glomeromycotina</taxon>
        <taxon>Glomeromycetes</taxon>
        <taxon>Diversisporales</taxon>
        <taxon>Gigasporaceae</taxon>
        <taxon>Racocetra</taxon>
    </lineage>
</organism>
<feature type="non-terminal residue" evidence="1">
    <location>
        <position position="1"/>
    </location>
</feature>
<feature type="non-terminal residue" evidence="1">
    <location>
        <position position="163"/>
    </location>
</feature>
<protein>
    <submittedName>
        <fullName evidence="1">28444_t:CDS:1</fullName>
    </submittedName>
</protein>
<reference evidence="1" key="1">
    <citation type="submission" date="2021-06" db="EMBL/GenBank/DDBJ databases">
        <authorList>
            <person name="Kallberg Y."/>
            <person name="Tangrot J."/>
            <person name="Rosling A."/>
        </authorList>
    </citation>
    <scope>NUCLEOTIDE SEQUENCE</scope>
    <source>
        <strain evidence="1">MA461A</strain>
    </source>
</reference>
<dbReference type="Proteomes" id="UP000789920">
    <property type="component" value="Unassembled WGS sequence"/>
</dbReference>
<accession>A0ACA9SXL5</accession>
<gene>
    <name evidence="1" type="ORF">RPERSI_LOCUS36514</name>
</gene>
<evidence type="ECO:0000313" key="1">
    <source>
        <dbReference type="EMBL" id="CAG8851326.1"/>
    </source>
</evidence>
<proteinExistence type="predicted"/>
<name>A0ACA9SXL5_9GLOM</name>
<evidence type="ECO:0000313" key="2">
    <source>
        <dbReference type="Proteomes" id="UP000789920"/>
    </source>
</evidence>
<comment type="caution">
    <text evidence="1">The sequence shown here is derived from an EMBL/GenBank/DDBJ whole genome shotgun (WGS) entry which is preliminary data.</text>
</comment>
<sequence>AEKKLGRSLTIDQIILVGGSTRMPMVETLLEAKFGQKKINKSVNPDEVVAVGASIQGAVLAGDFGKDIVLSDVTSLSLGIEVQSARGEEGINDIIIPRNTAIPTSKTKIYSTAEDNQPSVHIRVLQGERPRASDNKIVGTFELGGIAPKPRGVPQIEVTFNID</sequence>
<keyword evidence="2" id="KW-1185">Reference proteome</keyword>
<dbReference type="EMBL" id="CAJVQC010175513">
    <property type="protein sequence ID" value="CAG8851326.1"/>
    <property type="molecule type" value="Genomic_DNA"/>
</dbReference>